<dbReference type="Gene3D" id="3.40.50.1970">
    <property type="match status" value="1"/>
</dbReference>
<name>A0A6M1RR92_9BACT</name>
<keyword evidence="3" id="KW-1185">Reference proteome</keyword>
<dbReference type="Proteomes" id="UP000477311">
    <property type="component" value="Unassembled WGS sequence"/>
</dbReference>
<organism evidence="2 3">
    <name type="scientific">Limisphaera ngatamarikiensis</name>
    <dbReference type="NCBI Taxonomy" id="1324935"/>
    <lineage>
        <taxon>Bacteria</taxon>
        <taxon>Pseudomonadati</taxon>
        <taxon>Verrucomicrobiota</taxon>
        <taxon>Verrucomicrobiia</taxon>
        <taxon>Limisphaerales</taxon>
        <taxon>Limisphaeraceae</taxon>
        <taxon>Limisphaera</taxon>
    </lineage>
</organism>
<dbReference type="GO" id="GO:0016787">
    <property type="term" value="F:hydrolase activity"/>
    <property type="evidence" value="ECO:0007669"/>
    <property type="project" value="InterPro"/>
</dbReference>
<proteinExistence type="predicted"/>
<accession>A0A6M1RR92</accession>
<reference evidence="2 3" key="1">
    <citation type="submission" date="2020-02" db="EMBL/GenBank/DDBJ databases">
        <title>Draft genome sequence of Limisphaera ngatamarikiensis NGM72.4T, a thermophilic Verrucomicrobia grouped in subdivision 3.</title>
        <authorList>
            <person name="Carere C.R."/>
            <person name="Steen J."/>
            <person name="Hugenholtz P."/>
            <person name="Stott M.B."/>
        </authorList>
    </citation>
    <scope>NUCLEOTIDE SEQUENCE [LARGE SCALE GENOMIC DNA]</scope>
    <source>
        <strain evidence="2 3">NGM72.4</strain>
    </source>
</reference>
<dbReference type="PANTHER" id="PTHR43064">
    <property type="entry name" value="PHOSPHORIBOSYLAMINOIMIDAZOLE CARBOXYLASE-RELATED"/>
    <property type="match status" value="1"/>
</dbReference>
<gene>
    <name evidence="2" type="primary">larB</name>
    <name evidence="2" type="ORF">G4L39_00910</name>
</gene>
<dbReference type="NCBIfam" id="NF033503">
    <property type="entry name" value="LarB"/>
    <property type="match status" value="1"/>
</dbReference>
<dbReference type="InterPro" id="IPR039476">
    <property type="entry name" value="P2CMN_synthase_LarB"/>
</dbReference>
<evidence type="ECO:0000259" key="1">
    <source>
        <dbReference type="SMART" id="SM01001"/>
    </source>
</evidence>
<dbReference type="PANTHER" id="PTHR43064:SF1">
    <property type="entry name" value="SLL1489 PROTEIN"/>
    <property type="match status" value="1"/>
</dbReference>
<comment type="caution">
    <text evidence="2">The sequence shown here is derived from an EMBL/GenBank/DDBJ whole genome shotgun (WGS) entry which is preliminary data.</text>
</comment>
<dbReference type="SUPFAM" id="SSF52255">
    <property type="entry name" value="N5-CAIR mutase (phosphoribosylaminoimidazole carboxylase, PurE)"/>
    <property type="match status" value="1"/>
</dbReference>
<dbReference type="AlphaFoldDB" id="A0A6M1RR92"/>
<dbReference type="RefSeq" id="WP_165105226.1">
    <property type="nucleotide sequence ID" value="NZ_JAAKYA010000006.1"/>
</dbReference>
<dbReference type="InterPro" id="IPR000031">
    <property type="entry name" value="PurE_dom"/>
</dbReference>
<dbReference type="SMART" id="SM01001">
    <property type="entry name" value="AIRC"/>
    <property type="match status" value="1"/>
</dbReference>
<sequence length="265" mass="28235">MTLQEAIELLEAFRADRISREEVLQALQKAPLADLGFAKVDLHRGLRQGFPEVIFGQGKTPEQVVAIAETLLRQGERVLATRLTPEHARQILRRWNHAVWHETARCVTIDPKPLPKRPGTIVVVSAGTSDLPVAEEAAITADIMGNHVQRIHDVGVAGLHRLLGRLEDLRRAHVLIVVAGMEGALPSVVGGLVNRPIIAVPTSVGYGAHLGGLAALLAMLNSCASGITVVNIDNGFGAGFAASQINALVAEHMTRTAASEPNTTA</sequence>
<protein>
    <submittedName>
        <fullName evidence="2">Nickel pincer cofactor biosynthesis protein LarB</fullName>
    </submittedName>
</protein>
<feature type="domain" description="PurE" evidence="1">
    <location>
        <begin position="119"/>
        <end position="259"/>
    </location>
</feature>
<evidence type="ECO:0000313" key="3">
    <source>
        <dbReference type="Proteomes" id="UP000477311"/>
    </source>
</evidence>
<dbReference type="Pfam" id="PF00731">
    <property type="entry name" value="AIRC"/>
    <property type="match status" value="1"/>
</dbReference>
<dbReference type="GO" id="GO:0006189">
    <property type="term" value="P:'de novo' IMP biosynthetic process"/>
    <property type="evidence" value="ECO:0007669"/>
    <property type="project" value="InterPro"/>
</dbReference>
<dbReference type="EMBL" id="JAAKYA010000006">
    <property type="protein sequence ID" value="NGO37964.1"/>
    <property type="molecule type" value="Genomic_DNA"/>
</dbReference>
<evidence type="ECO:0000313" key="2">
    <source>
        <dbReference type="EMBL" id="NGO37964.1"/>
    </source>
</evidence>